<dbReference type="OrthoDB" id="9760333at2"/>
<dbReference type="GO" id="GO:0009279">
    <property type="term" value="C:cell outer membrane"/>
    <property type="evidence" value="ECO:0007669"/>
    <property type="project" value="UniProtKB-SubCell"/>
</dbReference>
<dbReference type="EMBL" id="BJYG01000011">
    <property type="protein sequence ID" value="GEN62824.1"/>
    <property type="molecule type" value="Genomic_DNA"/>
</dbReference>
<evidence type="ECO:0000313" key="14">
    <source>
        <dbReference type="Proteomes" id="UP000321746"/>
    </source>
</evidence>
<gene>
    <name evidence="13" type="ORF">AOE01nite_10480</name>
</gene>
<name>A0A511XIR0_9PROT</name>
<evidence type="ECO:0000256" key="4">
    <source>
        <dbReference type="ARBA" id="ARBA00022496"/>
    </source>
</evidence>
<keyword evidence="3 11" id="KW-1134">Transmembrane beta strand</keyword>
<keyword evidence="5 11" id="KW-0812">Transmembrane</keyword>
<evidence type="ECO:0000256" key="11">
    <source>
        <dbReference type="PROSITE-ProRule" id="PRU01360"/>
    </source>
</evidence>
<keyword evidence="2 11" id="KW-0813">Transport</keyword>
<keyword evidence="7" id="KW-0408">Iron</keyword>
<keyword evidence="4" id="KW-0410">Iron transport</keyword>
<evidence type="ECO:0000256" key="5">
    <source>
        <dbReference type="ARBA" id="ARBA00022692"/>
    </source>
</evidence>
<feature type="domain" description="TonB-dependent receptor plug" evidence="12">
    <location>
        <begin position="60"/>
        <end position="131"/>
    </location>
</feature>
<proteinExistence type="inferred from homology"/>
<dbReference type="InterPro" id="IPR036942">
    <property type="entry name" value="Beta-barrel_TonB_sf"/>
</dbReference>
<dbReference type="Gene3D" id="2.40.170.20">
    <property type="entry name" value="TonB-dependent receptor, beta-barrel domain"/>
    <property type="match status" value="1"/>
</dbReference>
<evidence type="ECO:0000256" key="7">
    <source>
        <dbReference type="ARBA" id="ARBA00023004"/>
    </source>
</evidence>
<dbReference type="InterPro" id="IPR039426">
    <property type="entry name" value="TonB-dep_rcpt-like"/>
</dbReference>
<keyword evidence="9 11" id="KW-0472">Membrane</keyword>
<keyword evidence="14" id="KW-1185">Reference proteome</keyword>
<comment type="caution">
    <text evidence="13">The sequence shown here is derived from an EMBL/GenBank/DDBJ whole genome shotgun (WGS) entry which is preliminary data.</text>
</comment>
<evidence type="ECO:0000256" key="9">
    <source>
        <dbReference type="ARBA" id="ARBA00023136"/>
    </source>
</evidence>
<accession>A0A511XIR0</accession>
<dbReference type="SUPFAM" id="SSF56935">
    <property type="entry name" value="Porins"/>
    <property type="match status" value="1"/>
</dbReference>
<dbReference type="GO" id="GO:0015344">
    <property type="term" value="F:siderophore uptake transmembrane transporter activity"/>
    <property type="evidence" value="ECO:0007669"/>
    <property type="project" value="TreeGrafter"/>
</dbReference>
<comment type="similarity">
    <text evidence="11">Belongs to the TonB-dependent receptor family.</text>
</comment>
<dbReference type="Gene3D" id="3.55.50.30">
    <property type="match status" value="1"/>
</dbReference>
<dbReference type="PANTHER" id="PTHR32552">
    <property type="entry name" value="FERRICHROME IRON RECEPTOR-RELATED"/>
    <property type="match status" value="1"/>
</dbReference>
<evidence type="ECO:0000259" key="12">
    <source>
        <dbReference type="Pfam" id="PF07715"/>
    </source>
</evidence>
<keyword evidence="8" id="KW-0406">Ion transport</keyword>
<evidence type="ECO:0000256" key="10">
    <source>
        <dbReference type="ARBA" id="ARBA00023237"/>
    </source>
</evidence>
<evidence type="ECO:0000256" key="8">
    <source>
        <dbReference type="ARBA" id="ARBA00023065"/>
    </source>
</evidence>
<evidence type="ECO:0000256" key="3">
    <source>
        <dbReference type="ARBA" id="ARBA00022452"/>
    </source>
</evidence>
<keyword evidence="10 11" id="KW-0998">Cell outer membrane</keyword>
<evidence type="ECO:0000256" key="1">
    <source>
        <dbReference type="ARBA" id="ARBA00004571"/>
    </source>
</evidence>
<evidence type="ECO:0000256" key="6">
    <source>
        <dbReference type="ARBA" id="ARBA00022729"/>
    </source>
</evidence>
<evidence type="ECO:0000313" key="13">
    <source>
        <dbReference type="EMBL" id="GEN62824.1"/>
    </source>
</evidence>
<dbReference type="AlphaFoldDB" id="A0A511XIR0"/>
<dbReference type="InterPro" id="IPR012910">
    <property type="entry name" value="Plug_dom"/>
</dbReference>
<dbReference type="Pfam" id="PF07715">
    <property type="entry name" value="Plug"/>
    <property type="match status" value="1"/>
</dbReference>
<evidence type="ECO:0000256" key="2">
    <source>
        <dbReference type="ARBA" id="ARBA00022448"/>
    </source>
</evidence>
<sequence>MTRQAALQQLLSATDLNFRYAASNTIILKKKQTTSGITLGPVRVGGNAVTRDPTGPGIGYIAGVRTENAGTFGSGSASTSGSILQRGFESKQFVDGLMTNSASAGETAFIERIDVVNGPASVMYGQVNPGGMLGVSLKKLTDTPFHQVSPGFGNWGRYELTADTSDKITKSGNLRYRIAAIGVTQGHTDRSHLLSPYRRPPFCHLGYPFCHLGYRSQNIPFPARHVYVHPRQRRWSRIPAHWHHGPV</sequence>
<dbReference type="PROSITE" id="PS52016">
    <property type="entry name" value="TONB_DEPENDENT_REC_3"/>
    <property type="match status" value="1"/>
</dbReference>
<dbReference type="RefSeq" id="WP_146886815.1">
    <property type="nucleotide sequence ID" value="NZ_BJYG01000011.1"/>
</dbReference>
<protein>
    <recommendedName>
        <fullName evidence="12">TonB-dependent receptor plug domain-containing protein</fullName>
    </recommendedName>
</protein>
<organism evidence="13 14">
    <name type="scientific">Acetobacter oeni</name>
    <dbReference type="NCBI Taxonomy" id="304077"/>
    <lineage>
        <taxon>Bacteria</taxon>
        <taxon>Pseudomonadati</taxon>
        <taxon>Pseudomonadota</taxon>
        <taxon>Alphaproteobacteria</taxon>
        <taxon>Acetobacterales</taxon>
        <taxon>Acetobacteraceae</taxon>
        <taxon>Acetobacter</taxon>
    </lineage>
</organism>
<dbReference type="Proteomes" id="UP000321746">
    <property type="component" value="Unassembled WGS sequence"/>
</dbReference>
<keyword evidence="6" id="KW-0732">Signal</keyword>
<reference evidence="13 14" key="1">
    <citation type="submission" date="2019-07" db="EMBL/GenBank/DDBJ databases">
        <title>Whole genome shotgun sequence of Acetobacter oeni NBRC 105207.</title>
        <authorList>
            <person name="Hosoyama A."/>
            <person name="Uohara A."/>
            <person name="Ohji S."/>
            <person name="Ichikawa N."/>
        </authorList>
    </citation>
    <scope>NUCLEOTIDE SEQUENCE [LARGE SCALE GENOMIC DNA]</scope>
    <source>
        <strain evidence="13 14">NBRC 105207</strain>
    </source>
</reference>
<dbReference type="PANTHER" id="PTHR32552:SF68">
    <property type="entry name" value="FERRICHROME OUTER MEMBRANE TRANSPORTER_PHAGE RECEPTOR"/>
    <property type="match status" value="1"/>
</dbReference>
<comment type="subcellular location">
    <subcellularLocation>
        <location evidence="1 11">Cell outer membrane</location>
        <topology evidence="1 11">Multi-pass membrane protein</topology>
    </subcellularLocation>
</comment>